<gene>
    <name evidence="3" type="ORF">HHA01_13280</name>
</gene>
<dbReference type="Gene3D" id="3.40.50.1820">
    <property type="entry name" value="alpha/beta hydrolase"/>
    <property type="match status" value="1"/>
</dbReference>
<dbReference type="RefSeq" id="WP_141318993.1">
    <property type="nucleotide sequence ID" value="NZ_BJOC01000018.1"/>
</dbReference>
<protein>
    <submittedName>
        <fullName evidence="3">Alpha/beta hydrolase</fullName>
    </submittedName>
</protein>
<proteinExistence type="predicted"/>
<dbReference type="Pfam" id="PF07859">
    <property type="entry name" value="Abhydrolase_3"/>
    <property type="match status" value="1"/>
</dbReference>
<dbReference type="InterPro" id="IPR050300">
    <property type="entry name" value="GDXG_lipolytic_enzyme"/>
</dbReference>
<dbReference type="EMBL" id="BJOC01000018">
    <property type="protein sequence ID" value="GED22351.1"/>
    <property type="molecule type" value="Genomic_DNA"/>
</dbReference>
<dbReference type="AlphaFoldDB" id="A0A4Y4F5H5"/>
<sequence>MAGAEREQAYLPSRWARDPQATLARQAELGVRLRERHPPQPLCHGAGAGEGINLFVPPAGSPRALMIFLHGGYWQELDASATDFLAEPWLAAGWAFASVDYPLAPGASIEAMVEAVQRAVTRLEDALSVRYPGIRVHLGGHSAGAHLALMSCLDEPRLTAIDSLWLISGVYDLRPLVDTCINAPLGLDHARAAQLSPLCRSLQGLPPLRLLCGEHDPPAFRAQSECLVQQARAADLPCRLGLREGCDHFDILERLADEPHRLPPVIPTAGPSCPASGGVA</sequence>
<evidence type="ECO:0000313" key="4">
    <source>
        <dbReference type="Proteomes" id="UP000319812"/>
    </source>
</evidence>
<keyword evidence="1 3" id="KW-0378">Hydrolase</keyword>
<dbReference type="InterPro" id="IPR029058">
    <property type="entry name" value="AB_hydrolase_fold"/>
</dbReference>
<evidence type="ECO:0000259" key="2">
    <source>
        <dbReference type="Pfam" id="PF07859"/>
    </source>
</evidence>
<dbReference type="InterPro" id="IPR013094">
    <property type="entry name" value="AB_hydrolase_3"/>
</dbReference>
<evidence type="ECO:0000313" key="3">
    <source>
        <dbReference type="EMBL" id="GED22351.1"/>
    </source>
</evidence>
<evidence type="ECO:0000256" key="1">
    <source>
        <dbReference type="ARBA" id="ARBA00022801"/>
    </source>
</evidence>
<organism evidence="3 4">
    <name type="scientific">Halomonas halmophila</name>
    <dbReference type="NCBI Taxonomy" id="252"/>
    <lineage>
        <taxon>Bacteria</taxon>
        <taxon>Pseudomonadati</taxon>
        <taxon>Pseudomonadota</taxon>
        <taxon>Gammaproteobacteria</taxon>
        <taxon>Oceanospirillales</taxon>
        <taxon>Halomonadaceae</taxon>
        <taxon>Halomonas</taxon>
    </lineage>
</organism>
<dbReference type="Proteomes" id="UP000319812">
    <property type="component" value="Unassembled WGS sequence"/>
</dbReference>
<reference evidence="3 4" key="1">
    <citation type="submission" date="2019-06" db="EMBL/GenBank/DDBJ databases">
        <title>Whole genome shotgun sequence of Halomonas halmophila NBRC 15537.</title>
        <authorList>
            <person name="Hosoyama A."/>
            <person name="Uohara A."/>
            <person name="Ohji S."/>
            <person name="Ichikawa N."/>
        </authorList>
    </citation>
    <scope>NUCLEOTIDE SEQUENCE [LARGE SCALE GENOMIC DNA]</scope>
    <source>
        <strain evidence="3 4">NBRC 15537</strain>
    </source>
</reference>
<dbReference type="PANTHER" id="PTHR48081:SF33">
    <property type="entry name" value="KYNURENINE FORMAMIDASE"/>
    <property type="match status" value="1"/>
</dbReference>
<accession>A0A4Y4F5H5</accession>
<dbReference type="GO" id="GO:0016787">
    <property type="term" value="F:hydrolase activity"/>
    <property type="evidence" value="ECO:0007669"/>
    <property type="project" value="UniProtKB-KW"/>
</dbReference>
<dbReference type="PANTHER" id="PTHR48081">
    <property type="entry name" value="AB HYDROLASE SUPERFAMILY PROTEIN C4A8.06C"/>
    <property type="match status" value="1"/>
</dbReference>
<feature type="domain" description="Alpha/beta hydrolase fold-3" evidence="2">
    <location>
        <begin position="66"/>
        <end position="248"/>
    </location>
</feature>
<dbReference type="SUPFAM" id="SSF53474">
    <property type="entry name" value="alpha/beta-Hydrolases"/>
    <property type="match status" value="1"/>
</dbReference>
<dbReference type="OrthoDB" id="9771666at2"/>
<comment type="caution">
    <text evidence="3">The sequence shown here is derived from an EMBL/GenBank/DDBJ whole genome shotgun (WGS) entry which is preliminary data.</text>
</comment>
<name>A0A4Y4F5H5_9GAMM</name>
<keyword evidence="4" id="KW-1185">Reference proteome</keyword>